<dbReference type="Proteomes" id="UP000324897">
    <property type="component" value="Chromosome 5"/>
</dbReference>
<comment type="caution">
    <text evidence="1">The sequence shown here is derived from an EMBL/GenBank/DDBJ whole genome shotgun (WGS) entry which is preliminary data.</text>
</comment>
<dbReference type="OrthoDB" id="686875at2759"/>
<evidence type="ECO:0000313" key="1">
    <source>
        <dbReference type="EMBL" id="TVU46045.1"/>
    </source>
</evidence>
<dbReference type="GO" id="GO:0032196">
    <property type="term" value="P:transposition"/>
    <property type="evidence" value="ECO:0007669"/>
    <property type="project" value="InterPro"/>
</dbReference>
<name>A0A5J9WDQ8_9POAL</name>
<sequence length="174" mass="19788">MRLMKEEYLEAIPWWMAAHRECWKVLVDKWCAEDWAAMHEACRQRRLMMQGQGDGGHPLQSEDPPEAYSNLSIHSCLSSYSEVAKEVHGQDYDPRSHDLDRKVVMRAGGGKKHGRYYLGDSVIDTASTPTLSQIHAQSVSDGPSIRQRPTATQALQAQLEEERIRREQLKATLA</sequence>
<dbReference type="EMBL" id="RWGY01000004">
    <property type="protein sequence ID" value="TVU46045.1"/>
    <property type="molecule type" value="Genomic_DNA"/>
</dbReference>
<keyword evidence="2" id="KW-1185">Reference proteome</keyword>
<proteinExistence type="predicted"/>
<dbReference type="InterPro" id="IPR039266">
    <property type="entry name" value="EN-1/SPM"/>
</dbReference>
<reference evidence="1 2" key="1">
    <citation type="journal article" date="2019" name="Sci. Rep.">
        <title>A high-quality genome of Eragrostis curvula grass provides insights into Poaceae evolution and supports new strategies to enhance forage quality.</title>
        <authorList>
            <person name="Carballo J."/>
            <person name="Santos B.A.C.M."/>
            <person name="Zappacosta D."/>
            <person name="Garbus I."/>
            <person name="Selva J.P."/>
            <person name="Gallo C.A."/>
            <person name="Diaz A."/>
            <person name="Albertini E."/>
            <person name="Caccamo M."/>
            <person name="Echenique V."/>
        </authorList>
    </citation>
    <scope>NUCLEOTIDE SEQUENCE [LARGE SCALE GENOMIC DNA]</scope>
    <source>
        <strain evidence="2">cv. Victoria</strain>
        <tissue evidence="1">Leaf</tissue>
    </source>
</reference>
<dbReference type="Gramene" id="TVU46045">
    <property type="protein sequence ID" value="TVU46045"/>
    <property type="gene ID" value="EJB05_05562"/>
</dbReference>
<dbReference type="AlphaFoldDB" id="A0A5J9WDQ8"/>
<dbReference type="PANTHER" id="PTHR33157:SF12">
    <property type="entry name" value="TRANSPOSASE TNP1_EN_SPM-LIKE DOMAIN-CONTAINING PROTEIN"/>
    <property type="match status" value="1"/>
</dbReference>
<protein>
    <submittedName>
        <fullName evidence="1">Uncharacterized protein</fullName>
    </submittedName>
</protein>
<organism evidence="1 2">
    <name type="scientific">Eragrostis curvula</name>
    <name type="common">weeping love grass</name>
    <dbReference type="NCBI Taxonomy" id="38414"/>
    <lineage>
        <taxon>Eukaryota</taxon>
        <taxon>Viridiplantae</taxon>
        <taxon>Streptophyta</taxon>
        <taxon>Embryophyta</taxon>
        <taxon>Tracheophyta</taxon>
        <taxon>Spermatophyta</taxon>
        <taxon>Magnoliopsida</taxon>
        <taxon>Liliopsida</taxon>
        <taxon>Poales</taxon>
        <taxon>Poaceae</taxon>
        <taxon>PACMAD clade</taxon>
        <taxon>Chloridoideae</taxon>
        <taxon>Eragrostideae</taxon>
        <taxon>Eragrostidinae</taxon>
        <taxon>Eragrostis</taxon>
    </lineage>
</organism>
<gene>
    <name evidence="1" type="ORF">EJB05_05562</name>
</gene>
<accession>A0A5J9WDQ8</accession>
<evidence type="ECO:0000313" key="2">
    <source>
        <dbReference type="Proteomes" id="UP000324897"/>
    </source>
</evidence>
<dbReference type="PANTHER" id="PTHR33157">
    <property type="entry name" value="AUTONOMOUS TRANSPOSABLE ELEMENT EN-1 MOSAIC PROTEIN-RELATED"/>
    <property type="match status" value="1"/>
</dbReference>